<organism evidence="1 2">
    <name type="scientific">Tetradesmus obliquus</name>
    <name type="common">Green alga</name>
    <name type="synonym">Acutodesmus obliquus</name>
    <dbReference type="NCBI Taxonomy" id="3088"/>
    <lineage>
        <taxon>Eukaryota</taxon>
        <taxon>Viridiplantae</taxon>
        <taxon>Chlorophyta</taxon>
        <taxon>core chlorophytes</taxon>
        <taxon>Chlorophyceae</taxon>
        <taxon>CS clade</taxon>
        <taxon>Sphaeropleales</taxon>
        <taxon>Scenedesmaceae</taxon>
        <taxon>Tetradesmus</taxon>
    </lineage>
</organism>
<dbReference type="Proteomes" id="UP001244341">
    <property type="component" value="Chromosome 10b"/>
</dbReference>
<reference evidence="1 2" key="1">
    <citation type="submission" date="2023-05" db="EMBL/GenBank/DDBJ databases">
        <title>A 100% complete, gapless, phased diploid assembly of the Scenedesmus obliquus UTEX 3031 genome.</title>
        <authorList>
            <person name="Biondi T.C."/>
            <person name="Hanschen E.R."/>
            <person name="Kwon T."/>
            <person name="Eng W."/>
            <person name="Kruse C.P.S."/>
            <person name="Koehler S.I."/>
            <person name="Kunde Y."/>
            <person name="Gleasner C.D."/>
            <person name="You Mak K.T."/>
            <person name="Polle J."/>
            <person name="Hovde B.T."/>
            <person name="Starkenburg S.R."/>
        </authorList>
    </citation>
    <scope>NUCLEOTIDE SEQUENCE [LARGE SCALE GENOMIC DNA]</scope>
    <source>
        <strain evidence="1 2">DOE0152z</strain>
    </source>
</reference>
<keyword evidence="2" id="KW-1185">Reference proteome</keyword>
<dbReference type="EMBL" id="CP126217">
    <property type="protein sequence ID" value="WIA19284.1"/>
    <property type="molecule type" value="Genomic_DNA"/>
</dbReference>
<evidence type="ECO:0000313" key="2">
    <source>
        <dbReference type="Proteomes" id="UP001244341"/>
    </source>
</evidence>
<gene>
    <name evidence="1" type="ORF">OEZ85_003919</name>
</gene>
<evidence type="ECO:0000313" key="1">
    <source>
        <dbReference type="EMBL" id="WIA19284.1"/>
    </source>
</evidence>
<protein>
    <submittedName>
        <fullName evidence="1">Uncharacterized protein</fullName>
    </submittedName>
</protein>
<proteinExistence type="predicted"/>
<name>A0ABY8UCU3_TETOB</name>
<sequence>MAAVLKLPYDPDVCMFTCPAETICQYAHLVPGCLADMTLRGQLPQPNTCHATFEGHFSYALVAAYVRTAPTAYQLLAAQQLPDCPLRDLALGLVEGAPEGWEEEAFDLSKGRSYYNHQISCVYVKAYAYCMPLHLCKQLVIGFGPGGAPAAAAASGRLASIALKLRPKLPGVISVLAGLPRTYTTGGKYRKGRAGP</sequence>
<accession>A0ABY8UCU3</accession>